<evidence type="ECO:0000256" key="1">
    <source>
        <dbReference type="SAM" id="MobiDB-lite"/>
    </source>
</evidence>
<evidence type="ECO:0000313" key="3">
    <source>
        <dbReference type="EMBL" id="VEV54627.1"/>
    </source>
</evidence>
<dbReference type="RefSeq" id="XP_008626372.1">
    <property type="nucleotide sequence ID" value="XM_008628150.1"/>
</dbReference>
<evidence type="ECO:0000313" key="5">
    <source>
        <dbReference type="Proteomes" id="UP000290582"/>
    </source>
</evidence>
<accession>A0A081IAH3</accession>
<feature type="compositionally biased region" description="Basic and acidic residues" evidence="1">
    <location>
        <begin position="196"/>
        <end position="206"/>
    </location>
</feature>
<feature type="region of interest" description="Disordered" evidence="1">
    <location>
        <begin position="62"/>
        <end position="155"/>
    </location>
</feature>
<organism evidence="2 4">
    <name type="scientific">Plasmodium vinckei vinckei</name>
    <dbReference type="NCBI Taxonomy" id="54757"/>
    <lineage>
        <taxon>Eukaryota</taxon>
        <taxon>Sar</taxon>
        <taxon>Alveolata</taxon>
        <taxon>Apicomplexa</taxon>
        <taxon>Aconoidasida</taxon>
        <taxon>Haemosporida</taxon>
        <taxon>Plasmodiidae</taxon>
        <taxon>Plasmodium</taxon>
        <taxon>Plasmodium (Vinckeia)</taxon>
    </lineage>
</organism>
<dbReference type="KEGG" id="pvv:PVVCY_0200650"/>
<feature type="compositionally biased region" description="Polar residues" evidence="1">
    <location>
        <begin position="207"/>
        <end position="225"/>
    </location>
</feature>
<dbReference type="OrthoDB" id="373019at2759"/>
<reference evidence="2 4" key="1">
    <citation type="submission" date="2013-02" db="EMBL/GenBank/DDBJ databases">
        <title>The Genome Sequence of Plasmodium vinckei vinckei.</title>
        <authorList>
            <consortium name="The Broad Institute Genome Sequencing Platform"/>
            <consortium name="The Broad Institute Genome Sequencing Center for Infectious Disease"/>
            <person name="Neafsey D."/>
            <person name="Cheeseman I."/>
            <person name="Volkman S."/>
            <person name="Adams J."/>
            <person name="Walker B."/>
            <person name="Young S.K."/>
            <person name="Zeng Q."/>
            <person name="Gargeya S."/>
            <person name="Fitzgerald M."/>
            <person name="Haas B."/>
            <person name="Abouelleil A."/>
            <person name="Alvarado L."/>
            <person name="Arachchi H.M."/>
            <person name="Berlin A.M."/>
            <person name="Chapman S.B."/>
            <person name="Dewar J."/>
            <person name="Goldberg J."/>
            <person name="Griggs A."/>
            <person name="Gujja S."/>
            <person name="Hansen M."/>
            <person name="Howarth C."/>
            <person name="Imamovic A."/>
            <person name="Larimer J."/>
            <person name="McCowan C."/>
            <person name="Murphy C."/>
            <person name="Neiman D."/>
            <person name="Pearson M."/>
            <person name="Priest M."/>
            <person name="Roberts A."/>
            <person name="Saif S."/>
            <person name="Shea T."/>
            <person name="Sisk P."/>
            <person name="Sykes S."/>
            <person name="Wortman J."/>
            <person name="Nusbaum C."/>
            <person name="Birren B."/>
        </authorList>
    </citation>
    <scope>NUCLEOTIDE SEQUENCE [LARGE SCALE GENOMIC DNA]</scope>
    <source>
        <strain evidence="2">Vinckei</strain>
        <strain evidence="4">vinckei</strain>
    </source>
</reference>
<evidence type="ECO:0000313" key="2">
    <source>
        <dbReference type="EMBL" id="KEG00681.1"/>
    </source>
</evidence>
<dbReference type="GeneID" id="19962718"/>
<sequence>MKYFILFNVFLYFYKINKYYIEDHNFYNVSYKKGDDLFKLNLKDLPCSIEIKNRKQRILYDLSRKRRRNRKRRGKRKGFGRLWRRKNKKKNKKKNKREARRRKRQRKRAERKRKKKQKKQLKKEKKRKQKQEREKKHLEGQSNELIKQDDEIKKTEPIVTNQNGNQTLNNNSLNSNLANNQGIENEDEEEDHVNKYNDNLNRHGENQKYNYPTQSNEQTNAPKSINSPYYKEIDSNIKIVNVAKLEHEPKREIIDKIKKALEVLQ</sequence>
<dbReference type="EMBL" id="KL446955">
    <property type="protein sequence ID" value="KEG00681.1"/>
    <property type="molecule type" value="Genomic_DNA"/>
</dbReference>
<reference evidence="3 5" key="2">
    <citation type="submission" date="2019-01" db="EMBL/GenBank/DDBJ databases">
        <authorList>
            <person name="Ramaprasad A."/>
        </authorList>
    </citation>
    <scope>NUCLEOTIDE SEQUENCE [LARGE SCALE GENOMIC DNA]</scope>
</reference>
<feature type="region of interest" description="Disordered" evidence="1">
    <location>
        <begin position="196"/>
        <end position="225"/>
    </location>
</feature>
<dbReference type="VEuPathDB" id="PlasmoDB:PVVCY_0200650"/>
<feature type="compositionally biased region" description="Basic residues" evidence="1">
    <location>
        <begin position="64"/>
        <end position="130"/>
    </location>
</feature>
<proteinExistence type="predicted"/>
<protein>
    <submittedName>
        <fullName evidence="2">Uncharacterized protein</fullName>
    </submittedName>
</protein>
<evidence type="ECO:0000313" key="4">
    <source>
        <dbReference type="Proteomes" id="UP000030681"/>
    </source>
</evidence>
<dbReference type="Proteomes" id="UP000030681">
    <property type="component" value="Unassembled WGS sequence"/>
</dbReference>
<dbReference type="AlphaFoldDB" id="A0A081IAH3"/>
<feature type="compositionally biased region" description="Basic and acidic residues" evidence="1">
    <location>
        <begin position="146"/>
        <end position="155"/>
    </location>
</feature>
<name>A0A081IAH3_PLAVN</name>
<gene>
    <name evidence="3" type="ORF">PVVCY_0200650</name>
    <name evidence="2" type="ORF">YYE_04512</name>
</gene>
<dbReference type="Proteomes" id="UP000290582">
    <property type="component" value="Chromosome PVVCY_02"/>
</dbReference>
<dbReference type="EMBL" id="LR215058">
    <property type="protein sequence ID" value="VEV54627.1"/>
    <property type="molecule type" value="Genomic_DNA"/>
</dbReference>